<geneLocation type="plasmid" evidence="1 2">
    <name>pNMAG02</name>
</geneLocation>
<gene>
    <name evidence="1" type="ordered locus">Nmag_4100</name>
</gene>
<protein>
    <submittedName>
        <fullName evidence="1">Uncharacterized protein</fullName>
    </submittedName>
</protein>
<keyword evidence="1" id="KW-0614">Plasmid</keyword>
<dbReference type="PaxDb" id="547559-Nmag_4100"/>
<reference evidence="2" key="1">
    <citation type="submission" date="2010-02" db="EMBL/GenBank/DDBJ databases">
        <title>Complete sequence of plasmid 2 of Natrialba magadii ATCC 43099.</title>
        <authorList>
            <consortium name="US DOE Joint Genome Institute"/>
            <person name="Lucas S."/>
            <person name="Copeland A."/>
            <person name="Lapidus A."/>
            <person name="Cheng J.-F."/>
            <person name="Bruce D."/>
            <person name="Goodwin L."/>
            <person name="Pitluck S."/>
            <person name="Davenport K."/>
            <person name="Saunders E."/>
            <person name="Detter J.C."/>
            <person name="Han C."/>
            <person name="Tapia R."/>
            <person name="Land M."/>
            <person name="Hauser L."/>
            <person name="Kyrpides N."/>
            <person name="Mikhailova N."/>
            <person name="De Castro R.E."/>
            <person name="Maupin-Furlow J.A."/>
            <person name="Woyke T."/>
        </authorList>
    </citation>
    <scope>NUCLEOTIDE SEQUENCE [LARGE SCALE GENOMIC DNA]</scope>
    <source>
        <strain evidence="2">ATCC 43099 / DSM 3394 / CCM 3739 / CIP 104546 / IAM 13178 / JCM 8861 / NBRC 102185 / NCIMB 2190 / MS3</strain>
        <plasmid evidence="2">pNMAG02</plasmid>
    </source>
</reference>
<evidence type="ECO:0000313" key="2">
    <source>
        <dbReference type="Proteomes" id="UP000001879"/>
    </source>
</evidence>
<reference evidence="1 2" key="2">
    <citation type="journal article" date="2012" name="BMC Genomics">
        <title>A comparative genomics perspective on the genetic content of the alkaliphilic haloarchaeon Natrialba magadii ATCC 43099T.</title>
        <authorList>
            <person name="Siddaramappa S."/>
            <person name="Challacombe J.F."/>
            <person name="Decastro R.E."/>
            <person name="Pfeiffer F."/>
            <person name="Sastre D.E."/>
            <person name="Gimenez M.I."/>
            <person name="Paggi R.A."/>
            <person name="Detter J.C."/>
            <person name="Davenport K.W."/>
            <person name="Goodwin L.A."/>
            <person name="Kyrpides N."/>
            <person name="Tapia R."/>
            <person name="Pitluck S."/>
            <person name="Lucas S."/>
            <person name="Woyke T."/>
            <person name="Maupin-Furlow J.A."/>
        </authorList>
    </citation>
    <scope>NUCLEOTIDE SEQUENCE [LARGE SCALE GENOMIC DNA]</scope>
    <source>
        <strain evidence="2">ATCC 43099 / DSM 3394 / CCM 3739 / CIP 104546 / IAM 13178 / JCM 8861 / NBRC 102185 / NCIMB 2190 / MS3</strain>
    </source>
</reference>
<dbReference type="AlphaFoldDB" id="D3T212"/>
<organism evidence="1 2">
    <name type="scientific">Natrialba magadii (strain ATCC 43099 / DSM 3394 / CCM 3739 / CIP 104546 / IAM 13178 / JCM 8861 / NBRC 102185 / NCIMB 2190 / MS3)</name>
    <name type="common">Natronobacterium magadii</name>
    <dbReference type="NCBI Taxonomy" id="547559"/>
    <lineage>
        <taxon>Archaea</taxon>
        <taxon>Methanobacteriati</taxon>
        <taxon>Methanobacteriota</taxon>
        <taxon>Stenosarchaea group</taxon>
        <taxon>Halobacteria</taxon>
        <taxon>Halobacteriales</taxon>
        <taxon>Natrialbaceae</taxon>
        <taxon>Natrialba</taxon>
    </lineage>
</organism>
<name>D3T212_NATMM</name>
<evidence type="ECO:0000313" key="1">
    <source>
        <dbReference type="EMBL" id="ADD07621.1"/>
    </source>
</evidence>
<dbReference type="GeneID" id="58983588"/>
<keyword evidence="2" id="KW-1185">Reference proteome</keyword>
<dbReference type="HOGENOM" id="CLU_2406440_0_0_2"/>
<dbReference type="Proteomes" id="UP000001879">
    <property type="component" value="Plasmid pNMAG02"/>
</dbReference>
<dbReference type="EMBL" id="CP001934">
    <property type="protein sequence ID" value="ADD07621.1"/>
    <property type="molecule type" value="Genomic_DNA"/>
</dbReference>
<proteinExistence type="predicted"/>
<sequence length="92" mass="10609">MDENNVCTVDDPWVFEEYEPEDETETPADELTGLLAEWAEMIEEAHGMEVLDISDSSDRAWYFYFTFRQEPRVSLRIRSTGCLPPTVEGLSV</sequence>
<dbReference type="RefSeq" id="WP_012996971.1">
    <property type="nucleotide sequence ID" value="NC_013924.1"/>
</dbReference>
<accession>D3T212</accession>
<dbReference type="KEGG" id="nmg:Nmag_4100"/>